<feature type="transmembrane region" description="Helical" evidence="1">
    <location>
        <begin position="159"/>
        <end position="185"/>
    </location>
</feature>
<proteinExistence type="predicted"/>
<keyword evidence="1" id="KW-0812">Transmembrane</keyword>
<keyword evidence="1" id="KW-1133">Transmembrane helix</keyword>
<gene>
    <name evidence="2" type="ORF">GCM10008905_11370</name>
</gene>
<dbReference type="Pfam" id="PF19700">
    <property type="entry name" value="DUF6198"/>
    <property type="match status" value="1"/>
</dbReference>
<keyword evidence="1" id="KW-0472">Membrane</keyword>
<reference evidence="2 3" key="1">
    <citation type="journal article" date="2019" name="Int. J. Syst. Evol. Microbiol.">
        <title>The Global Catalogue of Microorganisms (GCM) 10K type strain sequencing project: providing services to taxonomists for standard genome sequencing and annotation.</title>
        <authorList>
            <consortium name="The Broad Institute Genomics Platform"/>
            <consortium name="The Broad Institute Genome Sequencing Center for Infectious Disease"/>
            <person name="Wu L."/>
            <person name="Ma J."/>
        </authorList>
    </citation>
    <scope>NUCLEOTIDE SEQUENCE [LARGE SCALE GENOMIC DNA]</scope>
    <source>
        <strain evidence="2 3">JCM 1405</strain>
    </source>
</reference>
<feature type="transmembrane region" description="Helical" evidence="1">
    <location>
        <begin position="12"/>
        <end position="33"/>
    </location>
</feature>
<evidence type="ECO:0000313" key="2">
    <source>
        <dbReference type="EMBL" id="GAA0721195.1"/>
    </source>
</evidence>
<dbReference type="EMBL" id="BAAACF010000001">
    <property type="protein sequence ID" value="GAA0721195.1"/>
    <property type="molecule type" value="Genomic_DNA"/>
</dbReference>
<dbReference type="PANTHER" id="PTHR40078:SF1">
    <property type="entry name" value="INTEGRAL MEMBRANE PROTEIN"/>
    <property type="match status" value="1"/>
</dbReference>
<dbReference type="RefSeq" id="WP_343767627.1">
    <property type="nucleotide sequence ID" value="NZ_BAAACF010000001.1"/>
</dbReference>
<keyword evidence="3" id="KW-1185">Reference proteome</keyword>
<protein>
    <submittedName>
        <fullName evidence="2">Membrane protein</fullName>
    </submittedName>
</protein>
<accession>A0ABN1ITV3</accession>
<sequence>MKKIISTFTRLFIGLFLFAVGIVMTINANLGLAPWDVFHQGITNVINITIGRANIIVGFILLILNSFLGEKIGWGTICNMIFIGSFMDLLMLNHLIPTFNSVFPSVIMMLMGMFVIGVASFYYISAGLGSGPRDGLMVALTKKTGKSVRFIRNSIELTALFIGYFLGGHVGVGTVIMSLGIGYFMQFSFKIFKFDVAAVEHRFIDEDIKFLKDKLIRRKACKDTSEDINEINI</sequence>
<organism evidence="2 3">
    <name type="scientific">Clostridium malenominatum</name>
    <dbReference type="NCBI Taxonomy" id="1539"/>
    <lineage>
        <taxon>Bacteria</taxon>
        <taxon>Bacillati</taxon>
        <taxon>Bacillota</taxon>
        <taxon>Clostridia</taxon>
        <taxon>Eubacteriales</taxon>
        <taxon>Clostridiaceae</taxon>
        <taxon>Clostridium</taxon>
    </lineage>
</organism>
<feature type="transmembrane region" description="Helical" evidence="1">
    <location>
        <begin position="102"/>
        <end position="124"/>
    </location>
</feature>
<name>A0ABN1ITV3_9CLOT</name>
<evidence type="ECO:0000256" key="1">
    <source>
        <dbReference type="SAM" id="Phobius"/>
    </source>
</evidence>
<dbReference type="InterPro" id="IPR038750">
    <property type="entry name" value="YczE/YyaS-like"/>
</dbReference>
<dbReference type="PANTHER" id="PTHR40078">
    <property type="entry name" value="INTEGRAL MEMBRANE PROTEIN-RELATED"/>
    <property type="match status" value="1"/>
</dbReference>
<dbReference type="Proteomes" id="UP001500339">
    <property type="component" value="Unassembled WGS sequence"/>
</dbReference>
<feature type="transmembrane region" description="Helical" evidence="1">
    <location>
        <begin position="76"/>
        <end position="96"/>
    </location>
</feature>
<evidence type="ECO:0000313" key="3">
    <source>
        <dbReference type="Proteomes" id="UP001500339"/>
    </source>
</evidence>
<comment type="caution">
    <text evidence="2">The sequence shown here is derived from an EMBL/GenBank/DDBJ whole genome shotgun (WGS) entry which is preliminary data.</text>
</comment>
<feature type="transmembrane region" description="Helical" evidence="1">
    <location>
        <begin position="45"/>
        <end position="64"/>
    </location>
</feature>